<evidence type="ECO:0000313" key="2">
    <source>
        <dbReference type="Proteomes" id="UP000057134"/>
    </source>
</evidence>
<dbReference type="STRING" id="1766.XA26_57960"/>
<dbReference type="EMBL" id="CP011269">
    <property type="protein sequence ID" value="ALI29581.1"/>
    <property type="molecule type" value="Genomic_DNA"/>
</dbReference>
<protein>
    <submittedName>
        <fullName evidence="1">Uncharacterized protein</fullName>
    </submittedName>
</protein>
<keyword evidence="2" id="KW-1185">Reference proteome</keyword>
<proteinExistence type="predicted"/>
<name>A0A0N9XL57_MYCFO</name>
<reference evidence="1 2" key="1">
    <citation type="journal article" date="2015" name="MBio">
        <title>Enzymatic Degradation of Phenazines Can Generate Energy and Protect Sensitive Organisms from Toxicity.</title>
        <authorList>
            <person name="Costa K.C."/>
            <person name="Bergkessel M."/>
            <person name="Saunders S."/>
            <person name="Korlach J."/>
            <person name="Newman D.K."/>
        </authorList>
    </citation>
    <scope>NUCLEOTIDE SEQUENCE [LARGE SCALE GENOMIC DNA]</scope>
    <source>
        <strain evidence="1 2">CT6</strain>
    </source>
</reference>
<organism evidence="1 2">
    <name type="scientific">Mycolicibacterium fortuitum</name>
    <name type="common">Mycobacterium fortuitum</name>
    <dbReference type="NCBI Taxonomy" id="1766"/>
    <lineage>
        <taxon>Bacteria</taxon>
        <taxon>Bacillati</taxon>
        <taxon>Actinomycetota</taxon>
        <taxon>Actinomycetes</taxon>
        <taxon>Mycobacteriales</taxon>
        <taxon>Mycobacteriaceae</taxon>
        <taxon>Mycolicibacterium</taxon>
    </lineage>
</organism>
<dbReference type="AlphaFoldDB" id="A0A0N9XL57"/>
<accession>A0A0N9XL57</accession>
<gene>
    <name evidence="1" type="ORF">XA26_57960</name>
</gene>
<evidence type="ECO:0000313" key="1">
    <source>
        <dbReference type="EMBL" id="ALI29581.1"/>
    </source>
</evidence>
<sequence length="50" mass="5643">MDLDTGLRLGFRVGVAADMRAPFYNKDTLAQLRRRALSDRQTEEAGTDDE</sequence>
<dbReference type="KEGG" id="mft:XA26_57960"/>
<dbReference type="Proteomes" id="UP000057134">
    <property type="component" value="Chromosome"/>
</dbReference>